<dbReference type="AlphaFoldDB" id="A0A6G1GTF4"/>
<dbReference type="GO" id="GO:0071500">
    <property type="term" value="P:cellular response to nitrosative stress"/>
    <property type="evidence" value="ECO:0007669"/>
    <property type="project" value="TreeGrafter"/>
</dbReference>
<protein>
    <recommendedName>
        <fullName evidence="4">nitric oxide dioxygenase</fullName>
        <ecNumber evidence="4">1.14.12.17</ecNumber>
    </recommendedName>
</protein>
<dbReference type="PANTHER" id="PTHR43396:SF3">
    <property type="entry name" value="FLAVOHEMOPROTEIN"/>
    <property type="match status" value="1"/>
</dbReference>
<evidence type="ECO:0000256" key="4">
    <source>
        <dbReference type="ARBA" id="ARBA00012229"/>
    </source>
</evidence>
<evidence type="ECO:0000313" key="20">
    <source>
        <dbReference type="Proteomes" id="UP000800041"/>
    </source>
</evidence>
<dbReference type="Gene3D" id="2.40.30.10">
    <property type="entry name" value="Translation factors"/>
    <property type="match status" value="1"/>
</dbReference>
<sequence>MATSQHHQPLTPSQVKIVKSTAPLLAEHGVAITTLFYGNMLRCEPHLNNIFNTAHQVTGHQPRALAASLHAYALHMDDLGALTPALELICHKHASIYLQPEHYDYVGHYLLAGMKEYLGDACTDDVLEAWTNAYWALADIMIGKEKVLYAQAKVSVDPTSAPWTDWRNFRIARKVRESSEITSFYLSPTDESMIPLPLFEPGQYISIQLNAPKFGYLQTRQYSLSSAPQTKGDFYRISVKREHGATPAHPGYISNILHEEKEVGDVVQVSHPWGDFYLEHAMEEGYRHGPIVLVSAGVGLTCLMAMLEAVVGKGVTSPVTFVHGSRSKGARAFQEQLRDISEQHSNVKTILFTKDVDIESEKEGTDYDFIGRVDVKKLDKEKDLYVGDASARYFVCGPEGFMKEVEETLRGMGVQGSQVRCEVFGSGGVALGASA</sequence>
<dbReference type="FunFam" id="1.10.490.10:FF:000003">
    <property type="entry name" value="Flavohemoprotein"/>
    <property type="match status" value="1"/>
</dbReference>
<dbReference type="InterPro" id="IPR039261">
    <property type="entry name" value="FNR_nucleotide-bd"/>
</dbReference>
<dbReference type="SUPFAM" id="SSF52343">
    <property type="entry name" value="Ferredoxin reductase-like, C-terminal NADP-linked domain"/>
    <property type="match status" value="1"/>
</dbReference>
<dbReference type="Proteomes" id="UP000800041">
    <property type="component" value="Unassembled WGS sequence"/>
</dbReference>
<keyword evidence="20" id="KW-1185">Reference proteome</keyword>
<dbReference type="CDD" id="cd08922">
    <property type="entry name" value="FHb-globin"/>
    <property type="match status" value="1"/>
</dbReference>
<feature type="domain" description="Globin" evidence="17">
    <location>
        <begin position="9"/>
        <end position="146"/>
    </location>
</feature>
<keyword evidence="5" id="KW-0216">Detoxification</keyword>
<keyword evidence="7" id="KW-0285">Flavoprotein</keyword>
<dbReference type="GO" id="GO:0046872">
    <property type="term" value="F:metal ion binding"/>
    <property type="evidence" value="ECO:0007669"/>
    <property type="project" value="UniProtKB-KW"/>
</dbReference>
<dbReference type="SUPFAM" id="SSF46458">
    <property type="entry name" value="Globin-like"/>
    <property type="match status" value="1"/>
</dbReference>
<dbReference type="PROSITE" id="PS01033">
    <property type="entry name" value="GLOBIN"/>
    <property type="match status" value="1"/>
</dbReference>
<dbReference type="Pfam" id="PF00175">
    <property type="entry name" value="NAD_binding_1"/>
    <property type="match status" value="1"/>
</dbReference>
<keyword evidence="9" id="KW-0274">FAD</keyword>
<dbReference type="NCBIfam" id="NF009805">
    <property type="entry name" value="PRK13289.1"/>
    <property type="match status" value="1"/>
</dbReference>
<evidence type="ECO:0000256" key="7">
    <source>
        <dbReference type="ARBA" id="ARBA00022630"/>
    </source>
</evidence>
<keyword evidence="10" id="KW-0521">NADP</keyword>
<dbReference type="Pfam" id="PF00042">
    <property type="entry name" value="Globin"/>
    <property type="match status" value="1"/>
</dbReference>
<evidence type="ECO:0000256" key="9">
    <source>
        <dbReference type="ARBA" id="ARBA00022827"/>
    </source>
</evidence>
<evidence type="ECO:0000256" key="5">
    <source>
        <dbReference type="ARBA" id="ARBA00022575"/>
    </source>
</evidence>
<evidence type="ECO:0000259" key="18">
    <source>
        <dbReference type="PROSITE" id="PS51384"/>
    </source>
</evidence>
<dbReference type="Gene3D" id="3.40.50.80">
    <property type="entry name" value="Nucleotide-binding domain of ferredoxin-NADP reductase (FNR) module"/>
    <property type="match status" value="1"/>
</dbReference>
<evidence type="ECO:0000313" key="19">
    <source>
        <dbReference type="EMBL" id="KAF1984246.1"/>
    </source>
</evidence>
<keyword evidence="6" id="KW-0349">Heme</keyword>
<comment type="catalytic activity">
    <reaction evidence="14">
        <text>2 nitric oxide + NADH + 2 O2 = 2 nitrate + NAD(+) + H(+)</text>
        <dbReference type="Rhea" id="RHEA:19469"/>
        <dbReference type="ChEBI" id="CHEBI:15378"/>
        <dbReference type="ChEBI" id="CHEBI:15379"/>
        <dbReference type="ChEBI" id="CHEBI:16480"/>
        <dbReference type="ChEBI" id="CHEBI:17632"/>
        <dbReference type="ChEBI" id="CHEBI:57540"/>
        <dbReference type="ChEBI" id="CHEBI:57945"/>
        <dbReference type="EC" id="1.14.12.17"/>
    </reaction>
</comment>
<dbReference type="Gene3D" id="1.10.490.10">
    <property type="entry name" value="Globins"/>
    <property type="match status" value="1"/>
</dbReference>
<dbReference type="CDD" id="cd06184">
    <property type="entry name" value="flavohem_like_fad_nad_binding"/>
    <property type="match status" value="1"/>
</dbReference>
<dbReference type="GO" id="GO:0009636">
    <property type="term" value="P:response to toxic substance"/>
    <property type="evidence" value="ECO:0007669"/>
    <property type="project" value="UniProtKB-KW"/>
</dbReference>
<evidence type="ECO:0000256" key="8">
    <source>
        <dbReference type="ARBA" id="ARBA00022723"/>
    </source>
</evidence>
<dbReference type="GO" id="GO:0020037">
    <property type="term" value="F:heme binding"/>
    <property type="evidence" value="ECO:0007669"/>
    <property type="project" value="InterPro"/>
</dbReference>
<evidence type="ECO:0000256" key="16">
    <source>
        <dbReference type="ARBA" id="ARBA00056398"/>
    </source>
</evidence>
<evidence type="ECO:0000256" key="1">
    <source>
        <dbReference type="ARBA" id="ARBA00001970"/>
    </source>
</evidence>
<evidence type="ECO:0000256" key="11">
    <source>
        <dbReference type="ARBA" id="ARBA00023002"/>
    </source>
</evidence>
<comment type="function">
    <text evidence="16">In the presence of oxygen and NADH, it has NADH oxidase activity, which leads to the generation of superoxide and H(2)O(2). Under anaerobic conditions, it also exhibits nitric oxide reductase and FAD reductase activities. However, all these reactions are much lower than NOD activity.</text>
</comment>
<dbReference type="InterPro" id="IPR017927">
    <property type="entry name" value="FAD-bd_FR_type"/>
</dbReference>
<gene>
    <name evidence="19" type="ORF">K402DRAFT_336777</name>
</gene>
<dbReference type="EMBL" id="ML977169">
    <property type="protein sequence ID" value="KAF1984246.1"/>
    <property type="molecule type" value="Genomic_DNA"/>
</dbReference>
<accession>A0A6G1GTF4</accession>
<dbReference type="InterPro" id="IPR012292">
    <property type="entry name" value="Globin/Proto"/>
</dbReference>
<evidence type="ECO:0000256" key="10">
    <source>
        <dbReference type="ARBA" id="ARBA00022857"/>
    </source>
</evidence>
<evidence type="ECO:0000256" key="13">
    <source>
        <dbReference type="ARBA" id="ARBA00023027"/>
    </source>
</evidence>
<dbReference type="GO" id="GO:0071949">
    <property type="term" value="F:FAD binding"/>
    <property type="evidence" value="ECO:0007669"/>
    <property type="project" value="TreeGrafter"/>
</dbReference>
<keyword evidence="13" id="KW-0520">NAD</keyword>
<dbReference type="SUPFAM" id="SSF63380">
    <property type="entry name" value="Riboflavin synthase domain-like"/>
    <property type="match status" value="1"/>
</dbReference>
<dbReference type="InterPro" id="IPR009050">
    <property type="entry name" value="Globin-like_sf"/>
</dbReference>
<evidence type="ECO:0000259" key="17">
    <source>
        <dbReference type="PROSITE" id="PS01033"/>
    </source>
</evidence>
<evidence type="ECO:0000256" key="6">
    <source>
        <dbReference type="ARBA" id="ARBA00022617"/>
    </source>
</evidence>
<dbReference type="GO" id="GO:0019825">
    <property type="term" value="F:oxygen binding"/>
    <property type="evidence" value="ECO:0007669"/>
    <property type="project" value="InterPro"/>
</dbReference>
<keyword evidence="8" id="KW-0479">Metal-binding</keyword>
<comment type="catalytic activity">
    <reaction evidence="15">
        <text>2 nitric oxide + NADPH + 2 O2 = 2 nitrate + NADP(+) + H(+)</text>
        <dbReference type="Rhea" id="RHEA:19465"/>
        <dbReference type="ChEBI" id="CHEBI:15378"/>
        <dbReference type="ChEBI" id="CHEBI:15379"/>
        <dbReference type="ChEBI" id="CHEBI:16480"/>
        <dbReference type="ChEBI" id="CHEBI:17632"/>
        <dbReference type="ChEBI" id="CHEBI:57783"/>
        <dbReference type="ChEBI" id="CHEBI:58349"/>
        <dbReference type="EC" id="1.14.12.17"/>
    </reaction>
</comment>
<evidence type="ECO:0000256" key="2">
    <source>
        <dbReference type="ARBA" id="ARBA00001974"/>
    </source>
</evidence>
<reference evidence="19" key="1">
    <citation type="journal article" date="2020" name="Stud. Mycol.">
        <title>101 Dothideomycetes genomes: a test case for predicting lifestyles and emergence of pathogens.</title>
        <authorList>
            <person name="Haridas S."/>
            <person name="Albert R."/>
            <person name="Binder M."/>
            <person name="Bloem J."/>
            <person name="Labutti K."/>
            <person name="Salamov A."/>
            <person name="Andreopoulos B."/>
            <person name="Baker S."/>
            <person name="Barry K."/>
            <person name="Bills G."/>
            <person name="Bluhm B."/>
            <person name="Cannon C."/>
            <person name="Castanera R."/>
            <person name="Culley D."/>
            <person name="Daum C."/>
            <person name="Ezra D."/>
            <person name="Gonzalez J."/>
            <person name="Henrissat B."/>
            <person name="Kuo A."/>
            <person name="Liang C."/>
            <person name="Lipzen A."/>
            <person name="Lutzoni F."/>
            <person name="Magnuson J."/>
            <person name="Mondo S."/>
            <person name="Nolan M."/>
            <person name="Ohm R."/>
            <person name="Pangilinan J."/>
            <person name="Park H.-J."/>
            <person name="Ramirez L."/>
            <person name="Alfaro M."/>
            <person name="Sun H."/>
            <person name="Tritt A."/>
            <person name="Yoshinaga Y."/>
            <person name="Zwiers L.-H."/>
            <person name="Turgeon B."/>
            <person name="Goodwin S."/>
            <person name="Spatafora J."/>
            <person name="Crous P."/>
            <person name="Grigoriev I."/>
        </authorList>
    </citation>
    <scope>NUCLEOTIDE SEQUENCE</scope>
    <source>
        <strain evidence="19">CBS 113979</strain>
    </source>
</reference>
<dbReference type="GO" id="GO:0046210">
    <property type="term" value="P:nitric oxide catabolic process"/>
    <property type="evidence" value="ECO:0007669"/>
    <property type="project" value="TreeGrafter"/>
</dbReference>
<dbReference type="FunFam" id="3.40.50.80:FF:000010">
    <property type="entry name" value="Flavohemoprotein"/>
    <property type="match status" value="1"/>
</dbReference>
<name>A0A6G1GTF4_9PEZI</name>
<feature type="domain" description="FAD-binding FR-type" evidence="18">
    <location>
        <begin position="164"/>
        <end position="279"/>
    </location>
</feature>
<evidence type="ECO:0000256" key="3">
    <source>
        <dbReference type="ARBA" id="ARBA00006401"/>
    </source>
</evidence>
<dbReference type="PANTHER" id="PTHR43396">
    <property type="entry name" value="FLAVOHEMOPROTEIN"/>
    <property type="match status" value="1"/>
</dbReference>
<comment type="similarity">
    <text evidence="3">In the C-terminal section; belongs to the flavoprotein pyridine nucleotide cytochrome reductase family.</text>
</comment>
<dbReference type="OrthoDB" id="436496at2759"/>
<evidence type="ECO:0000256" key="14">
    <source>
        <dbReference type="ARBA" id="ARBA00048649"/>
    </source>
</evidence>
<dbReference type="FunFam" id="2.40.30.10:FF:000034">
    <property type="entry name" value="Flavohemoprotein"/>
    <property type="match status" value="1"/>
</dbReference>
<evidence type="ECO:0000256" key="15">
    <source>
        <dbReference type="ARBA" id="ARBA00049433"/>
    </source>
</evidence>
<dbReference type="PROSITE" id="PS51384">
    <property type="entry name" value="FAD_FR"/>
    <property type="match status" value="1"/>
</dbReference>
<organism evidence="19 20">
    <name type="scientific">Aulographum hederae CBS 113979</name>
    <dbReference type="NCBI Taxonomy" id="1176131"/>
    <lineage>
        <taxon>Eukaryota</taxon>
        <taxon>Fungi</taxon>
        <taxon>Dikarya</taxon>
        <taxon>Ascomycota</taxon>
        <taxon>Pezizomycotina</taxon>
        <taxon>Dothideomycetes</taxon>
        <taxon>Pleosporomycetidae</taxon>
        <taxon>Aulographales</taxon>
        <taxon>Aulographaceae</taxon>
    </lineage>
</organism>
<dbReference type="GO" id="GO:0008941">
    <property type="term" value="F:nitric oxide dioxygenase NAD(P)H activity"/>
    <property type="evidence" value="ECO:0007669"/>
    <property type="project" value="UniProtKB-EC"/>
</dbReference>
<evidence type="ECO:0000256" key="12">
    <source>
        <dbReference type="ARBA" id="ARBA00023004"/>
    </source>
</evidence>
<dbReference type="InterPro" id="IPR001433">
    <property type="entry name" value="OxRdtase_FAD/NAD-bd"/>
</dbReference>
<comment type="cofactor">
    <cofactor evidence="2">
        <name>FAD</name>
        <dbReference type="ChEBI" id="CHEBI:57692"/>
    </cofactor>
</comment>
<dbReference type="InterPro" id="IPR000971">
    <property type="entry name" value="Globin"/>
</dbReference>
<keyword evidence="11" id="KW-0560">Oxidoreductase</keyword>
<keyword evidence="12" id="KW-0408">Iron</keyword>
<dbReference type="Pfam" id="PF00970">
    <property type="entry name" value="FAD_binding_6"/>
    <property type="match status" value="1"/>
</dbReference>
<dbReference type="InterPro" id="IPR008333">
    <property type="entry name" value="Cbr1-like_FAD-bd_dom"/>
</dbReference>
<proteinExistence type="inferred from homology"/>
<dbReference type="EC" id="1.14.12.17" evidence="4"/>
<dbReference type="InterPro" id="IPR017938">
    <property type="entry name" value="Riboflavin_synthase-like_b-brl"/>
</dbReference>
<comment type="cofactor">
    <cofactor evidence="1">
        <name>heme b</name>
        <dbReference type="ChEBI" id="CHEBI:60344"/>
    </cofactor>
</comment>